<dbReference type="Gene3D" id="3.40.50.300">
    <property type="entry name" value="P-loop containing nucleotide triphosphate hydrolases"/>
    <property type="match status" value="1"/>
</dbReference>
<organism evidence="13 14">
    <name type="scientific">Entamoeba invadens IP1</name>
    <dbReference type="NCBI Taxonomy" id="370355"/>
    <lineage>
        <taxon>Eukaryota</taxon>
        <taxon>Amoebozoa</taxon>
        <taxon>Evosea</taxon>
        <taxon>Archamoebae</taxon>
        <taxon>Mastigamoebida</taxon>
        <taxon>Entamoebidae</taxon>
        <taxon>Entamoeba</taxon>
    </lineage>
</organism>
<dbReference type="Gene3D" id="3.30.1640.10">
    <property type="entry name" value="mini-chromosome maintenance (MCM) complex, chain A, domain 1"/>
    <property type="match status" value="1"/>
</dbReference>
<dbReference type="Pfam" id="PF17207">
    <property type="entry name" value="MCM_OB"/>
    <property type="match status" value="1"/>
</dbReference>
<dbReference type="VEuPathDB" id="AmoebaDB:EIN_496690"/>
<dbReference type="Pfam" id="PF14551">
    <property type="entry name" value="MCM_N"/>
    <property type="match status" value="1"/>
</dbReference>
<keyword evidence="4 11" id="KW-0378">Hydrolase</keyword>
<dbReference type="GO" id="GO:0005634">
    <property type="term" value="C:nucleus"/>
    <property type="evidence" value="ECO:0007669"/>
    <property type="project" value="UniProtKB-SubCell"/>
</dbReference>
<dbReference type="GO" id="GO:0006270">
    <property type="term" value="P:DNA replication initiation"/>
    <property type="evidence" value="ECO:0007669"/>
    <property type="project" value="InterPro"/>
</dbReference>
<dbReference type="InterPro" id="IPR003593">
    <property type="entry name" value="AAA+_ATPase"/>
</dbReference>
<dbReference type="InterPro" id="IPR012340">
    <property type="entry name" value="NA-bd_OB-fold"/>
</dbReference>
<evidence type="ECO:0000256" key="8">
    <source>
        <dbReference type="ARBA" id="ARBA00023242"/>
    </source>
</evidence>
<evidence type="ECO:0000256" key="2">
    <source>
        <dbReference type="ARBA" id="ARBA00022705"/>
    </source>
</evidence>
<dbReference type="SUPFAM" id="SSF52540">
    <property type="entry name" value="P-loop containing nucleoside triphosphate hydrolases"/>
    <property type="match status" value="1"/>
</dbReference>
<dbReference type="InterPro" id="IPR041562">
    <property type="entry name" value="MCM_lid"/>
</dbReference>
<dbReference type="EC" id="3.6.4.12" evidence="11"/>
<dbReference type="SMART" id="SM00382">
    <property type="entry name" value="AAA"/>
    <property type="match status" value="1"/>
</dbReference>
<comment type="similarity">
    <text evidence="10">Belongs to the MCM family.</text>
</comment>
<dbReference type="OrthoDB" id="3207464at2759"/>
<evidence type="ECO:0000313" key="14">
    <source>
        <dbReference type="Proteomes" id="UP000014680"/>
    </source>
</evidence>
<dbReference type="FunFam" id="3.40.50.300:FF:002469">
    <property type="entry name" value="Cell division control protein 21"/>
    <property type="match status" value="1"/>
</dbReference>
<dbReference type="InterPro" id="IPR008050">
    <property type="entry name" value="MCM7"/>
</dbReference>
<dbReference type="GO" id="GO:0003697">
    <property type="term" value="F:single-stranded DNA binding"/>
    <property type="evidence" value="ECO:0007669"/>
    <property type="project" value="TreeGrafter"/>
</dbReference>
<dbReference type="PROSITE" id="PS00847">
    <property type="entry name" value="MCM_1"/>
    <property type="match status" value="1"/>
</dbReference>
<dbReference type="PRINTS" id="PR01663">
    <property type="entry name" value="MCMPROTEIN7"/>
</dbReference>
<evidence type="ECO:0000256" key="10">
    <source>
        <dbReference type="RuleBase" id="RU004070"/>
    </source>
</evidence>
<evidence type="ECO:0000256" key="4">
    <source>
        <dbReference type="ARBA" id="ARBA00022801"/>
    </source>
</evidence>
<dbReference type="SUPFAM" id="SSF50249">
    <property type="entry name" value="Nucleic acid-binding proteins"/>
    <property type="match status" value="1"/>
</dbReference>
<dbReference type="PRINTS" id="PR01657">
    <property type="entry name" value="MCMFAMILY"/>
</dbReference>
<dbReference type="PROSITE" id="PS50051">
    <property type="entry name" value="MCM_2"/>
    <property type="match status" value="1"/>
</dbReference>
<evidence type="ECO:0000256" key="9">
    <source>
        <dbReference type="ARBA" id="ARBA00023306"/>
    </source>
</evidence>
<dbReference type="Pfam" id="PF17855">
    <property type="entry name" value="MCM_lid"/>
    <property type="match status" value="1"/>
</dbReference>
<keyword evidence="9 11" id="KW-0131">Cell cycle</keyword>
<dbReference type="GO" id="GO:0000727">
    <property type="term" value="P:double-strand break repair via break-induced replication"/>
    <property type="evidence" value="ECO:0007669"/>
    <property type="project" value="TreeGrafter"/>
</dbReference>
<dbReference type="Gene3D" id="2.40.50.140">
    <property type="entry name" value="Nucleic acid-binding proteins"/>
    <property type="match status" value="1"/>
</dbReference>
<dbReference type="EMBL" id="KB206864">
    <property type="protein sequence ID" value="ELP87124.1"/>
    <property type="molecule type" value="Genomic_DNA"/>
</dbReference>
<dbReference type="InterPro" id="IPR027417">
    <property type="entry name" value="P-loop_NTPase"/>
</dbReference>
<evidence type="ECO:0000256" key="1">
    <source>
        <dbReference type="ARBA" id="ARBA00004123"/>
    </source>
</evidence>
<keyword evidence="7 10" id="KW-0238">DNA-binding</keyword>
<dbReference type="InterPro" id="IPR001208">
    <property type="entry name" value="MCM_dom"/>
</dbReference>
<keyword evidence="8 11" id="KW-0539">Nucleus</keyword>
<sequence length="685" mass="77383">MQQVRRRRDPNQMTIEESVNKLQATYTKDKQQIEHFLNTFVTASGQTYKEKVSKVSLERDGNFTIRLDDVEEYLQSDDGTFKDKRLMNRIEENAERYLKLFKEVMYKMLPAIDSKDLDTCDSVDILTVQREARKMTYPLELKAKFETFFRPKKEQQQIPIRDLRSNKIGKIVIVKGIVTRVTDVRPLARVITYLCGSCHNELYQTVIGNTFLPQYECPSKSCRKTNRIGTLLMQPRASKFVKVQEIRVQELVEEVPMGATPRALVVKLIGPLVQLCSPGDVVKVEGIYLTDDFYTRRDMHVGFVADTFLSAMYIEKEKKNYSTYNTSEECKARIKEEIQKKSFTEIYEGISASIAPEIYGMLELKKALLLTVVGAPTRRMKDGVNIRGDINTLLVGEPGIAKSQLLRAVAGIAPRSIYTTGKGSSGAGLTAAVMKDLLTKEWVLEGGALVLADEGICCIDEFDKMEEGDRTAIYEVMEQQTISIAKAGITTSLNARVSIVAAANPKSSRYNLKKSISDNVGLPAALVSRFDLLFVLLDNQNEDFDRELANFVCNSHRGIVGERSAMYDVEFIRGFIGNAKNINPVVPKELTEYLVDCYANKRQKTKNKKDDIIITPRSLLGIIRLSQSLARIRFSQEVSSGDVDEALTLINASREAIERFSEGENLLENNSQEIDEIVDMFIDRE</sequence>
<dbReference type="InterPro" id="IPR018525">
    <property type="entry name" value="MCM_CS"/>
</dbReference>
<proteinExistence type="inferred from homology"/>
<evidence type="ECO:0000256" key="7">
    <source>
        <dbReference type="ARBA" id="ARBA00023125"/>
    </source>
</evidence>
<evidence type="ECO:0000259" key="12">
    <source>
        <dbReference type="PROSITE" id="PS50051"/>
    </source>
</evidence>
<evidence type="ECO:0000313" key="13">
    <source>
        <dbReference type="EMBL" id="ELP87124.1"/>
    </source>
</evidence>
<protein>
    <recommendedName>
        <fullName evidence="11">DNA replication licensing factor MCM7</fullName>
        <ecNumber evidence="11">3.6.4.12</ecNumber>
    </recommendedName>
</protein>
<dbReference type="InterPro" id="IPR033762">
    <property type="entry name" value="MCM_OB"/>
</dbReference>
<reference evidence="13 14" key="1">
    <citation type="submission" date="2012-10" db="EMBL/GenBank/DDBJ databases">
        <authorList>
            <person name="Zafar N."/>
            <person name="Inman J."/>
            <person name="Hall N."/>
            <person name="Lorenzi H."/>
            <person name="Caler E."/>
        </authorList>
    </citation>
    <scope>NUCLEOTIDE SEQUENCE [LARGE SCALE GENOMIC DNA]</scope>
    <source>
        <strain evidence="13 14">IP1</strain>
    </source>
</reference>
<evidence type="ECO:0000256" key="11">
    <source>
        <dbReference type="RuleBase" id="RU365012"/>
    </source>
</evidence>
<dbReference type="GO" id="GO:0005524">
    <property type="term" value="F:ATP binding"/>
    <property type="evidence" value="ECO:0007669"/>
    <property type="project" value="UniProtKB-KW"/>
</dbReference>
<evidence type="ECO:0000256" key="3">
    <source>
        <dbReference type="ARBA" id="ARBA00022741"/>
    </source>
</evidence>
<dbReference type="GO" id="GO:0017116">
    <property type="term" value="F:single-stranded DNA helicase activity"/>
    <property type="evidence" value="ECO:0007669"/>
    <property type="project" value="TreeGrafter"/>
</dbReference>
<gene>
    <name evidence="11" type="primary">MCM7</name>
    <name evidence="13" type="ORF">EIN_496690</name>
</gene>
<keyword evidence="2 11" id="KW-0235">DNA replication</keyword>
<dbReference type="RefSeq" id="XP_004253895.1">
    <property type="nucleotide sequence ID" value="XM_004253847.1"/>
</dbReference>
<comment type="function">
    <text evidence="11">Acts as component of the MCM2-7 complex (MCM complex) which is the replicative helicase essential for 'once per cell cycle' DNA replication initiation and elongation in eukaryotic cells. The active ATPase sites in the MCM2-7 ring are formed through the interaction surfaces of two neighboring subunits such that a critical structure of a conserved arginine finger motif is provided in trans relative to the ATP-binding site of the Walker A box of the adjacent subunit. The six ATPase active sites, however, are likely to contribute differentially to the complex helicase activity.</text>
</comment>
<feature type="domain" description="MCM C-terminal AAA(+) ATPase" evidence="12">
    <location>
        <begin position="346"/>
        <end position="552"/>
    </location>
</feature>
<dbReference type="AlphaFoldDB" id="A0A0A1TZT7"/>
<comment type="catalytic activity">
    <reaction evidence="11">
        <text>ATP + H2O = ADP + phosphate + H(+)</text>
        <dbReference type="Rhea" id="RHEA:13065"/>
        <dbReference type="ChEBI" id="CHEBI:15377"/>
        <dbReference type="ChEBI" id="CHEBI:15378"/>
        <dbReference type="ChEBI" id="CHEBI:30616"/>
        <dbReference type="ChEBI" id="CHEBI:43474"/>
        <dbReference type="ChEBI" id="CHEBI:456216"/>
        <dbReference type="EC" id="3.6.4.12"/>
    </reaction>
</comment>
<dbReference type="PANTHER" id="PTHR11630">
    <property type="entry name" value="DNA REPLICATION LICENSING FACTOR MCM FAMILY MEMBER"/>
    <property type="match status" value="1"/>
</dbReference>
<keyword evidence="3 10" id="KW-0547">Nucleotide-binding</keyword>
<dbReference type="InterPro" id="IPR031327">
    <property type="entry name" value="MCM"/>
</dbReference>
<dbReference type="KEGG" id="eiv:EIN_496690"/>
<dbReference type="Gene3D" id="2.20.28.10">
    <property type="match status" value="1"/>
</dbReference>
<dbReference type="OMA" id="AQHVTYV"/>
<dbReference type="PANTHER" id="PTHR11630:SF26">
    <property type="entry name" value="DNA REPLICATION LICENSING FACTOR MCM7"/>
    <property type="match status" value="1"/>
</dbReference>
<dbReference type="GO" id="GO:0016887">
    <property type="term" value="F:ATP hydrolysis activity"/>
    <property type="evidence" value="ECO:0007669"/>
    <property type="project" value="RHEA"/>
</dbReference>
<keyword evidence="14" id="KW-1185">Reference proteome</keyword>
<keyword evidence="6 10" id="KW-0067">ATP-binding</keyword>
<keyword evidence="5 11" id="KW-0347">Helicase</keyword>
<dbReference type="Pfam" id="PF00493">
    <property type="entry name" value="MCM"/>
    <property type="match status" value="1"/>
</dbReference>
<dbReference type="SMART" id="SM00350">
    <property type="entry name" value="MCM"/>
    <property type="match status" value="1"/>
</dbReference>
<name>A0A0A1TZT7_ENTIV</name>
<dbReference type="GO" id="GO:0006271">
    <property type="term" value="P:DNA strand elongation involved in DNA replication"/>
    <property type="evidence" value="ECO:0007669"/>
    <property type="project" value="TreeGrafter"/>
</dbReference>
<comment type="subcellular location">
    <subcellularLocation>
        <location evidence="1 11">Nucleus</location>
    </subcellularLocation>
</comment>
<evidence type="ECO:0000256" key="5">
    <source>
        <dbReference type="ARBA" id="ARBA00022806"/>
    </source>
</evidence>
<accession>A0A0A1TZT7</accession>
<dbReference type="GO" id="GO:0042555">
    <property type="term" value="C:MCM complex"/>
    <property type="evidence" value="ECO:0007669"/>
    <property type="project" value="InterPro"/>
</dbReference>
<dbReference type="GeneID" id="14886111"/>
<dbReference type="InterPro" id="IPR027925">
    <property type="entry name" value="MCM_N"/>
</dbReference>
<dbReference type="Proteomes" id="UP000014680">
    <property type="component" value="Unassembled WGS sequence"/>
</dbReference>
<evidence type="ECO:0000256" key="6">
    <source>
        <dbReference type="ARBA" id="ARBA00022840"/>
    </source>
</evidence>